<dbReference type="STRING" id="160454.RV10_GL005087"/>
<dbReference type="SUPFAM" id="SSF56349">
    <property type="entry name" value="DNA breaking-rejoining enzymes"/>
    <property type="match status" value="1"/>
</dbReference>
<dbReference type="InterPro" id="IPR010998">
    <property type="entry name" value="Integrase_recombinase_N"/>
</dbReference>
<dbReference type="HOGENOM" id="CLU_027562_17_6_9"/>
<organism evidence="6 7">
    <name type="scientific">Enterococcus pallens ATCC BAA-351</name>
    <dbReference type="NCBI Taxonomy" id="1158607"/>
    <lineage>
        <taxon>Bacteria</taxon>
        <taxon>Bacillati</taxon>
        <taxon>Bacillota</taxon>
        <taxon>Bacilli</taxon>
        <taxon>Lactobacillales</taxon>
        <taxon>Enterococcaceae</taxon>
        <taxon>Enterococcus</taxon>
    </lineage>
</organism>
<dbReference type="CDD" id="cd01189">
    <property type="entry name" value="INT_ICEBs1_C_like"/>
    <property type="match status" value="1"/>
</dbReference>
<dbReference type="RefSeq" id="WP_010760115.1">
    <property type="nucleotide sequence ID" value="NZ_ASWD01000003.1"/>
</dbReference>
<dbReference type="PANTHER" id="PTHR30349">
    <property type="entry name" value="PHAGE INTEGRASE-RELATED"/>
    <property type="match status" value="1"/>
</dbReference>
<evidence type="ECO:0000256" key="4">
    <source>
        <dbReference type="SAM" id="MobiDB-lite"/>
    </source>
</evidence>
<dbReference type="InterPro" id="IPR025269">
    <property type="entry name" value="SAM-like_dom"/>
</dbReference>
<evidence type="ECO:0000256" key="1">
    <source>
        <dbReference type="ARBA" id="ARBA00008857"/>
    </source>
</evidence>
<sequence>MAEPVKLKNGKWRIRFKYKDPLTSEWKDKMITKSTKKDLNEAYIDFQSKIMKGEVLHDIKLLDFYDTWVDTFKKGKVSAGRMQKINITRKNLEAFFGEKQTLRGVTKLNYQKWINWLAEPGNVNERGLAVETVENRHAIAKSMFIEALDMQYIHSNPTRNIKIVGQKAVHLSEKTISFEDMKKFKEALLSREDTTSKYFILTQMYTGCRYQEIAALGWEHLNEDDETISIVRAYKTDGGVKRFGPPKSDAGIRDLDVPKTLFSYLRSYHTKQKEAVLSRKIRNPQDLLFVSNIDMWPISVSAVDKYIKETCELAEIKRISSHSFRHAKSDFLIMAEADPIYIKSQLGHKEITQSYEYASSTKENRSKNKQKSEQFLRDLI</sequence>
<keyword evidence="2" id="KW-0238">DNA-binding</keyword>
<dbReference type="PANTHER" id="PTHR30349:SF64">
    <property type="entry name" value="PROPHAGE INTEGRASE INTD-RELATED"/>
    <property type="match status" value="1"/>
</dbReference>
<dbReference type="InterPro" id="IPR011010">
    <property type="entry name" value="DNA_brk_join_enz"/>
</dbReference>
<dbReference type="Proteomes" id="UP000013782">
    <property type="component" value="Unassembled WGS sequence"/>
</dbReference>
<feature type="domain" description="Tyr recombinase" evidence="5">
    <location>
        <begin position="171"/>
        <end position="370"/>
    </location>
</feature>
<dbReference type="OrthoDB" id="9803188at2"/>
<dbReference type="InterPro" id="IPR002104">
    <property type="entry name" value="Integrase_catalytic"/>
</dbReference>
<evidence type="ECO:0000313" key="6">
    <source>
        <dbReference type="EMBL" id="EOH86747.1"/>
    </source>
</evidence>
<reference evidence="6 7" key="1">
    <citation type="submission" date="2013-02" db="EMBL/GenBank/DDBJ databases">
        <title>The Genome Sequence of Enterococcus pallens BAA-351.</title>
        <authorList>
            <consortium name="The Broad Institute Genome Sequencing Platform"/>
            <consortium name="The Broad Institute Genome Sequencing Center for Infectious Disease"/>
            <person name="Earl A.M."/>
            <person name="Gilmore M.S."/>
            <person name="Lebreton F."/>
            <person name="Walker B."/>
            <person name="Young S.K."/>
            <person name="Zeng Q."/>
            <person name="Gargeya S."/>
            <person name="Fitzgerald M."/>
            <person name="Haas B."/>
            <person name="Abouelleil A."/>
            <person name="Alvarado L."/>
            <person name="Arachchi H.M."/>
            <person name="Berlin A.M."/>
            <person name="Chapman S.B."/>
            <person name="Dewar J."/>
            <person name="Goldberg J."/>
            <person name="Griggs A."/>
            <person name="Gujja S."/>
            <person name="Hansen M."/>
            <person name="Howarth C."/>
            <person name="Imamovic A."/>
            <person name="Larimer J."/>
            <person name="McCowan C."/>
            <person name="Murphy C."/>
            <person name="Neiman D."/>
            <person name="Pearson M."/>
            <person name="Priest M."/>
            <person name="Roberts A."/>
            <person name="Saif S."/>
            <person name="Shea T."/>
            <person name="Sisk P."/>
            <person name="Sykes S."/>
            <person name="Wortman J."/>
            <person name="Nusbaum C."/>
            <person name="Birren B."/>
        </authorList>
    </citation>
    <scope>NUCLEOTIDE SEQUENCE [LARGE SCALE GENOMIC DNA]</scope>
    <source>
        <strain evidence="6 7">ATCC BAA-351</strain>
    </source>
</reference>
<evidence type="ECO:0000256" key="3">
    <source>
        <dbReference type="ARBA" id="ARBA00023172"/>
    </source>
</evidence>
<comment type="caution">
    <text evidence="6">The sequence shown here is derived from an EMBL/GenBank/DDBJ whole genome shotgun (WGS) entry which is preliminary data.</text>
</comment>
<dbReference type="InterPro" id="IPR013762">
    <property type="entry name" value="Integrase-like_cat_sf"/>
</dbReference>
<comment type="similarity">
    <text evidence="1">Belongs to the 'phage' integrase family.</text>
</comment>
<evidence type="ECO:0000259" key="5">
    <source>
        <dbReference type="PROSITE" id="PS51898"/>
    </source>
</evidence>
<dbReference type="Gene3D" id="1.10.150.130">
    <property type="match status" value="1"/>
</dbReference>
<dbReference type="InterPro" id="IPR050090">
    <property type="entry name" value="Tyrosine_recombinase_XerCD"/>
</dbReference>
<evidence type="ECO:0000313" key="7">
    <source>
        <dbReference type="Proteomes" id="UP000013782"/>
    </source>
</evidence>
<gene>
    <name evidence="6" type="ORF">UAU_05193</name>
</gene>
<dbReference type="Pfam" id="PF13102">
    <property type="entry name" value="Phage_int_SAM_5"/>
    <property type="match status" value="1"/>
</dbReference>
<dbReference type="Pfam" id="PF00589">
    <property type="entry name" value="Phage_integrase"/>
    <property type="match status" value="1"/>
</dbReference>
<protein>
    <submittedName>
        <fullName evidence="6">Phage integrase</fullName>
    </submittedName>
</protein>
<dbReference type="PROSITE" id="PS51898">
    <property type="entry name" value="TYR_RECOMBINASE"/>
    <property type="match status" value="1"/>
</dbReference>
<keyword evidence="7" id="KW-1185">Reference proteome</keyword>
<accession>R2PQC2</accession>
<feature type="compositionally biased region" description="Basic and acidic residues" evidence="4">
    <location>
        <begin position="362"/>
        <end position="380"/>
    </location>
</feature>
<feature type="region of interest" description="Disordered" evidence="4">
    <location>
        <begin position="357"/>
        <end position="380"/>
    </location>
</feature>
<dbReference type="GO" id="GO:0015074">
    <property type="term" value="P:DNA integration"/>
    <property type="evidence" value="ECO:0007669"/>
    <property type="project" value="InterPro"/>
</dbReference>
<proteinExistence type="inferred from homology"/>
<dbReference type="EMBL" id="AJAQ01000050">
    <property type="protein sequence ID" value="EOH86747.1"/>
    <property type="molecule type" value="Genomic_DNA"/>
</dbReference>
<dbReference type="AlphaFoldDB" id="R2PQC2"/>
<dbReference type="Gene3D" id="1.10.443.10">
    <property type="entry name" value="Intergrase catalytic core"/>
    <property type="match status" value="1"/>
</dbReference>
<dbReference type="GO" id="GO:0006310">
    <property type="term" value="P:DNA recombination"/>
    <property type="evidence" value="ECO:0007669"/>
    <property type="project" value="UniProtKB-KW"/>
</dbReference>
<name>R2PQC2_9ENTE</name>
<evidence type="ECO:0000256" key="2">
    <source>
        <dbReference type="ARBA" id="ARBA00023125"/>
    </source>
</evidence>
<keyword evidence="3" id="KW-0233">DNA recombination</keyword>
<dbReference type="eggNOG" id="COG0582">
    <property type="taxonomic scope" value="Bacteria"/>
</dbReference>
<dbReference type="PATRIC" id="fig|1158607.3.peg.5169"/>
<dbReference type="GO" id="GO:0003677">
    <property type="term" value="F:DNA binding"/>
    <property type="evidence" value="ECO:0007669"/>
    <property type="project" value="UniProtKB-KW"/>
</dbReference>